<name>A0ABP7X118_9SPHI</name>
<keyword evidence="10 13" id="KW-1133">Transmembrane helix</keyword>
<dbReference type="Gene3D" id="6.10.340.10">
    <property type="match status" value="1"/>
</dbReference>
<feature type="domain" description="PAC" evidence="16">
    <location>
        <begin position="314"/>
        <end position="366"/>
    </location>
</feature>
<reference evidence="19" key="1">
    <citation type="journal article" date="2019" name="Int. J. Syst. Evol. Microbiol.">
        <title>The Global Catalogue of Microorganisms (GCM) 10K type strain sequencing project: providing services to taxonomists for standard genome sequencing and annotation.</title>
        <authorList>
            <consortium name="The Broad Institute Genomics Platform"/>
            <consortium name="The Broad Institute Genome Sequencing Center for Infectious Disease"/>
            <person name="Wu L."/>
            <person name="Ma J."/>
        </authorList>
    </citation>
    <scope>NUCLEOTIDE SEQUENCE [LARGE SCALE GENOMIC DNA]</scope>
    <source>
        <strain evidence="19">JCM 17085</strain>
    </source>
</reference>
<feature type="transmembrane region" description="Helical" evidence="13">
    <location>
        <begin position="12"/>
        <end position="34"/>
    </location>
</feature>
<evidence type="ECO:0000256" key="1">
    <source>
        <dbReference type="ARBA" id="ARBA00000085"/>
    </source>
</evidence>
<proteinExistence type="predicted"/>
<dbReference type="InterPro" id="IPR013767">
    <property type="entry name" value="PAS_fold"/>
</dbReference>
<gene>
    <name evidence="18" type="ORF">GCM10022392_28660</name>
</gene>
<evidence type="ECO:0000256" key="7">
    <source>
        <dbReference type="ARBA" id="ARBA00022741"/>
    </source>
</evidence>
<evidence type="ECO:0000313" key="19">
    <source>
        <dbReference type="Proteomes" id="UP001500841"/>
    </source>
</evidence>
<keyword evidence="19" id="KW-1185">Reference proteome</keyword>
<dbReference type="InterPro" id="IPR036890">
    <property type="entry name" value="HATPase_C_sf"/>
</dbReference>
<dbReference type="InterPro" id="IPR000700">
    <property type="entry name" value="PAS-assoc_C"/>
</dbReference>
<dbReference type="Pfam" id="PF00989">
    <property type="entry name" value="PAS"/>
    <property type="match status" value="1"/>
</dbReference>
<evidence type="ECO:0000256" key="10">
    <source>
        <dbReference type="ARBA" id="ARBA00022989"/>
    </source>
</evidence>
<keyword evidence="9" id="KW-0067">ATP-binding</keyword>
<dbReference type="InterPro" id="IPR036097">
    <property type="entry name" value="HisK_dim/P_sf"/>
</dbReference>
<feature type="domain" description="HAMP" evidence="17">
    <location>
        <begin position="180"/>
        <end position="233"/>
    </location>
</feature>
<dbReference type="SMART" id="SM00091">
    <property type="entry name" value="PAS"/>
    <property type="match status" value="1"/>
</dbReference>
<dbReference type="SMART" id="SM00304">
    <property type="entry name" value="HAMP"/>
    <property type="match status" value="1"/>
</dbReference>
<evidence type="ECO:0000313" key="18">
    <source>
        <dbReference type="EMBL" id="GAA4101968.1"/>
    </source>
</evidence>
<dbReference type="PROSITE" id="PS50109">
    <property type="entry name" value="HIS_KIN"/>
    <property type="match status" value="1"/>
</dbReference>
<dbReference type="SMART" id="SM00086">
    <property type="entry name" value="PAC"/>
    <property type="match status" value="1"/>
</dbReference>
<dbReference type="InterPro" id="IPR050351">
    <property type="entry name" value="BphY/WalK/GraS-like"/>
</dbReference>
<dbReference type="Pfam" id="PF17152">
    <property type="entry name" value="CHASE8"/>
    <property type="match status" value="1"/>
</dbReference>
<keyword evidence="5" id="KW-0808">Transferase</keyword>
<evidence type="ECO:0000256" key="8">
    <source>
        <dbReference type="ARBA" id="ARBA00022777"/>
    </source>
</evidence>
<keyword evidence="7" id="KW-0547">Nucleotide-binding</keyword>
<dbReference type="CDD" id="cd00082">
    <property type="entry name" value="HisKA"/>
    <property type="match status" value="1"/>
</dbReference>
<dbReference type="SUPFAM" id="SSF47384">
    <property type="entry name" value="Homodimeric domain of signal transducing histidine kinase"/>
    <property type="match status" value="1"/>
</dbReference>
<evidence type="ECO:0000256" key="2">
    <source>
        <dbReference type="ARBA" id="ARBA00004141"/>
    </source>
</evidence>
<evidence type="ECO:0000259" key="14">
    <source>
        <dbReference type="PROSITE" id="PS50109"/>
    </source>
</evidence>
<dbReference type="SUPFAM" id="SSF55874">
    <property type="entry name" value="ATPase domain of HSP90 chaperone/DNA topoisomerase II/histidine kinase"/>
    <property type="match status" value="1"/>
</dbReference>
<sequence length="587" mass="65474">MKFQDSSIQNKIMSAILFTCTVVLLLMSIAYFLFEYFSYKRTIKDNLSTLGAIIASNSSAALAFDSQSDAREILGALKGNPHIVAACLYDDQGRLFATYPTVISALQLPAKPQPDGYRFSNGVLEGYEPVTQRSDRLGTLYIKSDLGQMYTQLGNLLFTAGLLFTIVLLIAFLLSVLLKRRIAKPILLLEDTARSISQGHDYSLRAARASEEELSSLTDAFNQMLTQIELQNQALLDAGAENRKLAAVVESSNDPIISMTREGIIISWNDAAQRTFGYTADELIGQSIMKIVPPERQQEEIELLTRLENGEGIEQFETQRITKNKKILEVSLTISPVKDAQGRIIGSSKIARDISEKKQEERRKNDFIGMVSHELKTPLTSIRSYVQILLAEAKKRSSDAFIINALTRADVQTRKMSHMIQDFLNLARLEEGKIQLQQNIFELQPLIEEIASDAQALTTAHHIQFNNCTGVKVKADREKIGQVLMNLLTNAIKYSPKGGDITITGTPQTDKITIRVADHGVGIGATEQKKLFQRFYRVENEQIQVVSGFGIGLYLVSEMLRYHNSQIEVESQEGVGSSFIFSLNMLN</sequence>
<comment type="subcellular location">
    <subcellularLocation>
        <location evidence="2">Membrane</location>
        <topology evidence="2">Multi-pass membrane protein</topology>
    </subcellularLocation>
</comment>
<dbReference type="Pfam" id="PF02518">
    <property type="entry name" value="HATPase_c"/>
    <property type="match status" value="1"/>
</dbReference>
<dbReference type="SUPFAM" id="SSF158472">
    <property type="entry name" value="HAMP domain-like"/>
    <property type="match status" value="1"/>
</dbReference>
<dbReference type="PROSITE" id="PS50113">
    <property type="entry name" value="PAC"/>
    <property type="match status" value="1"/>
</dbReference>
<feature type="transmembrane region" description="Helical" evidence="13">
    <location>
        <begin position="156"/>
        <end position="178"/>
    </location>
</feature>
<comment type="caution">
    <text evidence="18">The sequence shown here is derived from an EMBL/GenBank/DDBJ whole genome shotgun (WGS) entry which is preliminary data.</text>
</comment>
<dbReference type="NCBIfam" id="TIGR00229">
    <property type="entry name" value="sensory_box"/>
    <property type="match status" value="1"/>
</dbReference>
<dbReference type="PROSITE" id="PS50885">
    <property type="entry name" value="HAMP"/>
    <property type="match status" value="1"/>
</dbReference>
<keyword evidence="11" id="KW-0902">Two-component regulatory system</keyword>
<accession>A0ABP7X118</accession>
<keyword evidence="8" id="KW-0418">Kinase</keyword>
<evidence type="ECO:0000256" key="5">
    <source>
        <dbReference type="ARBA" id="ARBA00022679"/>
    </source>
</evidence>
<protein>
    <recommendedName>
        <fullName evidence="3">histidine kinase</fullName>
        <ecNumber evidence="3">2.7.13.3</ecNumber>
    </recommendedName>
</protein>
<evidence type="ECO:0000256" key="6">
    <source>
        <dbReference type="ARBA" id="ARBA00022692"/>
    </source>
</evidence>
<evidence type="ECO:0000256" key="4">
    <source>
        <dbReference type="ARBA" id="ARBA00022553"/>
    </source>
</evidence>
<comment type="catalytic activity">
    <reaction evidence="1">
        <text>ATP + protein L-histidine = ADP + protein N-phospho-L-histidine.</text>
        <dbReference type="EC" id="2.7.13.3"/>
    </reaction>
</comment>
<evidence type="ECO:0000259" key="15">
    <source>
        <dbReference type="PROSITE" id="PS50112"/>
    </source>
</evidence>
<dbReference type="Gene3D" id="1.10.287.130">
    <property type="match status" value="1"/>
</dbReference>
<keyword evidence="4" id="KW-0597">Phosphoprotein</keyword>
<dbReference type="PANTHER" id="PTHR42878:SF7">
    <property type="entry name" value="SENSOR HISTIDINE KINASE GLRK"/>
    <property type="match status" value="1"/>
</dbReference>
<feature type="domain" description="PAS" evidence="15">
    <location>
        <begin position="241"/>
        <end position="311"/>
    </location>
</feature>
<dbReference type="PRINTS" id="PR00344">
    <property type="entry name" value="BCTRLSENSOR"/>
</dbReference>
<evidence type="ECO:0000256" key="9">
    <source>
        <dbReference type="ARBA" id="ARBA00022840"/>
    </source>
</evidence>
<dbReference type="InterPro" id="IPR003660">
    <property type="entry name" value="HAMP_dom"/>
</dbReference>
<dbReference type="CDD" id="cd06225">
    <property type="entry name" value="HAMP"/>
    <property type="match status" value="1"/>
</dbReference>
<evidence type="ECO:0000256" key="11">
    <source>
        <dbReference type="ARBA" id="ARBA00023012"/>
    </source>
</evidence>
<dbReference type="EC" id="2.7.13.3" evidence="3"/>
<dbReference type="InterPro" id="IPR035965">
    <property type="entry name" value="PAS-like_dom_sf"/>
</dbReference>
<dbReference type="Pfam" id="PF00512">
    <property type="entry name" value="HisKA"/>
    <property type="match status" value="1"/>
</dbReference>
<feature type="domain" description="Histidine kinase" evidence="14">
    <location>
        <begin position="370"/>
        <end position="587"/>
    </location>
</feature>
<dbReference type="InterPro" id="IPR000014">
    <property type="entry name" value="PAS"/>
</dbReference>
<dbReference type="InterPro" id="IPR005467">
    <property type="entry name" value="His_kinase_dom"/>
</dbReference>
<dbReference type="RefSeq" id="WP_345105925.1">
    <property type="nucleotide sequence ID" value="NZ_BAABCV010000010.1"/>
</dbReference>
<organism evidence="18 19">
    <name type="scientific">Mucilaginibacter panaciglaebae</name>
    <dbReference type="NCBI Taxonomy" id="502331"/>
    <lineage>
        <taxon>Bacteria</taxon>
        <taxon>Pseudomonadati</taxon>
        <taxon>Bacteroidota</taxon>
        <taxon>Sphingobacteriia</taxon>
        <taxon>Sphingobacteriales</taxon>
        <taxon>Sphingobacteriaceae</taxon>
        <taxon>Mucilaginibacter</taxon>
    </lineage>
</organism>
<evidence type="ECO:0000256" key="12">
    <source>
        <dbReference type="ARBA" id="ARBA00023136"/>
    </source>
</evidence>
<dbReference type="InterPro" id="IPR003594">
    <property type="entry name" value="HATPase_dom"/>
</dbReference>
<dbReference type="InterPro" id="IPR001610">
    <property type="entry name" value="PAC"/>
</dbReference>
<dbReference type="PROSITE" id="PS50112">
    <property type="entry name" value="PAS"/>
    <property type="match status" value="1"/>
</dbReference>
<keyword evidence="6 13" id="KW-0812">Transmembrane</keyword>
<dbReference type="InterPro" id="IPR033417">
    <property type="entry name" value="CHASE8"/>
</dbReference>
<dbReference type="Proteomes" id="UP001500841">
    <property type="component" value="Unassembled WGS sequence"/>
</dbReference>
<dbReference type="Gene3D" id="3.30.565.10">
    <property type="entry name" value="Histidine kinase-like ATPase, C-terminal domain"/>
    <property type="match status" value="1"/>
</dbReference>
<dbReference type="CDD" id="cd00130">
    <property type="entry name" value="PAS"/>
    <property type="match status" value="1"/>
</dbReference>
<dbReference type="EMBL" id="BAABCV010000010">
    <property type="protein sequence ID" value="GAA4101968.1"/>
    <property type="molecule type" value="Genomic_DNA"/>
</dbReference>
<dbReference type="Pfam" id="PF00672">
    <property type="entry name" value="HAMP"/>
    <property type="match status" value="1"/>
</dbReference>
<evidence type="ECO:0000259" key="17">
    <source>
        <dbReference type="PROSITE" id="PS50885"/>
    </source>
</evidence>
<dbReference type="PANTHER" id="PTHR42878">
    <property type="entry name" value="TWO-COMPONENT HISTIDINE KINASE"/>
    <property type="match status" value="1"/>
</dbReference>
<dbReference type="InterPro" id="IPR003661">
    <property type="entry name" value="HisK_dim/P_dom"/>
</dbReference>
<evidence type="ECO:0000256" key="3">
    <source>
        <dbReference type="ARBA" id="ARBA00012438"/>
    </source>
</evidence>
<evidence type="ECO:0000256" key="13">
    <source>
        <dbReference type="SAM" id="Phobius"/>
    </source>
</evidence>
<dbReference type="InterPro" id="IPR004358">
    <property type="entry name" value="Sig_transdc_His_kin-like_C"/>
</dbReference>
<dbReference type="SMART" id="SM00388">
    <property type="entry name" value="HisKA"/>
    <property type="match status" value="1"/>
</dbReference>
<dbReference type="SUPFAM" id="SSF55785">
    <property type="entry name" value="PYP-like sensor domain (PAS domain)"/>
    <property type="match status" value="1"/>
</dbReference>
<keyword evidence="12 13" id="KW-0472">Membrane</keyword>
<dbReference type="SMART" id="SM00387">
    <property type="entry name" value="HATPase_c"/>
    <property type="match status" value="1"/>
</dbReference>
<evidence type="ECO:0000259" key="16">
    <source>
        <dbReference type="PROSITE" id="PS50113"/>
    </source>
</evidence>
<dbReference type="Gene3D" id="3.30.450.20">
    <property type="entry name" value="PAS domain"/>
    <property type="match status" value="1"/>
</dbReference>